<evidence type="ECO:0000313" key="2">
    <source>
        <dbReference type="EMBL" id="QIN77711.1"/>
    </source>
</evidence>
<dbReference type="EMBL" id="CP045121">
    <property type="protein sequence ID" value="QIN77711.1"/>
    <property type="molecule type" value="Genomic_DNA"/>
</dbReference>
<proteinExistence type="predicted"/>
<name>A0A6G8PUK3_9ACTN</name>
<dbReference type="KEGG" id="rmar:GBA65_03380"/>
<dbReference type="Proteomes" id="UP000502706">
    <property type="component" value="Chromosome"/>
</dbReference>
<evidence type="ECO:0000313" key="3">
    <source>
        <dbReference type="Proteomes" id="UP000502706"/>
    </source>
</evidence>
<keyword evidence="1" id="KW-1133">Transmembrane helix</keyword>
<keyword evidence="1" id="KW-0812">Transmembrane</keyword>
<dbReference type="AlphaFoldDB" id="A0A6G8PUK3"/>
<keyword evidence="1" id="KW-0472">Membrane</keyword>
<organism evidence="2 3">
    <name type="scientific">Rubrobacter marinus</name>
    <dbReference type="NCBI Taxonomy" id="2653852"/>
    <lineage>
        <taxon>Bacteria</taxon>
        <taxon>Bacillati</taxon>
        <taxon>Actinomycetota</taxon>
        <taxon>Rubrobacteria</taxon>
        <taxon>Rubrobacterales</taxon>
        <taxon>Rubrobacteraceae</taxon>
        <taxon>Rubrobacter</taxon>
    </lineage>
</organism>
<accession>A0A6G8PUK3</accession>
<reference evidence="2 3" key="1">
    <citation type="submission" date="2019-10" db="EMBL/GenBank/DDBJ databases">
        <title>Rubrobacter sp nov SCSIO 52915 isolated from a deep-sea sediment in the South China Sea.</title>
        <authorList>
            <person name="Chen R.W."/>
        </authorList>
    </citation>
    <scope>NUCLEOTIDE SEQUENCE [LARGE SCALE GENOMIC DNA]</scope>
    <source>
        <strain evidence="2 3">SCSIO 52915</strain>
    </source>
</reference>
<gene>
    <name evidence="2" type="ORF">GBA65_03380</name>
</gene>
<dbReference type="RefSeq" id="WP_166395389.1">
    <property type="nucleotide sequence ID" value="NZ_CP045121.1"/>
</dbReference>
<sequence length="64" mass="7296">MLLVIGVYMLFTWTTRLYTWYANDLQANPYAALIHFPIVLISLGIGAYLTYLGVKGRRASRQSI</sequence>
<keyword evidence="3" id="KW-1185">Reference proteome</keyword>
<protein>
    <submittedName>
        <fullName evidence="2">Uncharacterized protein</fullName>
    </submittedName>
</protein>
<evidence type="ECO:0000256" key="1">
    <source>
        <dbReference type="SAM" id="Phobius"/>
    </source>
</evidence>
<feature type="transmembrane region" description="Helical" evidence="1">
    <location>
        <begin position="33"/>
        <end position="54"/>
    </location>
</feature>